<gene>
    <name evidence="1" type="ORF">BFS30_10525</name>
</gene>
<evidence type="ECO:0000313" key="1">
    <source>
        <dbReference type="EMBL" id="AOM77563.1"/>
    </source>
</evidence>
<accession>A0A1D7QFY4</accession>
<proteinExistence type="predicted"/>
<sequence>MRTTSPLMKKLFPALLAIVVLLAGCATVQSLIKSTFPYTATVVIPASSKSNTIISANSAATSFDQVFGNQNGTDYVKEVRIASAKLDASNPSNKSLGMFKSVRLFVANDKGAEVMVASRNDVQENIGSGLVLDIDNSRFLDNYVKGTSLRIRMEYVLRDTTTTDVSVRVSLSFSTSPKTTK</sequence>
<dbReference type="EMBL" id="CP017141">
    <property type="protein sequence ID" value="AOM77563.1"/>
    <property type="molecule type" value="Genomic_DNA"/>
</dbReference>
<reference evidence="1 2" key="1">
    <citation type="submission" date="2016-08" db="EMBL/GenBank/DDBJ databases">
        <authorList>
            <person name="Seilhamer J.J."/>
        </authorList>
    </citation>
    <scope>NUCLEOTIDE SEQUENCE [LARGE SCALE GENOMIC DNA]</scope>
    <source>
        <strain evidence="1 2">DX4</strain>
    </source>
</reference>
<dbReference type="KEGG" id="psty:BFS30_10525"/>
<protein>
    <submittedName>
        <fullName evidence="1">Uncharacterized protein</fullName>
    </submittedName>
</protein>
<dbReference type="Proteomes" id="UP000094313">
    <property type="component" value="Chromosome"/>
</dbReference>
<dbReference type="PROSITE" id="PS51257">
    <property type="entry name" value="PROKAR_LIPOPROTEIN"/>
    <property type="match status" value="1"/>
</dbReference>
<dbReference type="AlphaFoldDB" id="A0A1D7QFY4"/>
<evidence type="ECO:0000313" key="2">
    <source>
        <dbReference type="Proteomes" id="UP000094313"/>
    </source>
</evidence>
<name>A0A1D7QFY4_9SPHI</name>
<keyword evidence="2" id="KW-1185">Reference proteome</keyword>
<organism evidence="1 2">
    <name type="scientific">Pedobacter steynii</name>
    <dbReference type="NCBI Taxonomy" id="430522"/>
    <lineage>
        <taxon>Bacteria</taxon>
        <taxon>Pseudomonadati</taxon>
        <taxon>Bacteroidota</taxon>
        <taxon>Sphingobacteriia</taxon>
        <taxon>Sphingobacteriales</taxon>
        <taxon>Sphingobacteriaceae</taxon>
        <taxon>Pedobacter</taxon>
    </lineage>
</organism>